<dbReference type="Gene3D" id="3.40.710.10">
    <property type="entry name" value="DD-peptidase/beta-lactamase superfamily"/>
    <property type="match status" value="1"/>
</dbReference>
<accession>A0A060C5E3</accession>
<dbReference type="SUPFAM" id="SSF56601">
    <property type="entry name" value="beta-lactamase/transpeptidase-like"/>
    <property type="match status" value="1"/>
</dbReference>
<dbReference type="PANTHER" id="PTHR30627:SF24">
    <property type="entry name" value="PENICILLIN-BINDING PROTEIN 4B"/>
    <property type="match status" value="1"/>
</dbReference>
<organism evidence="2">
    <name type="scientific">uncultured Thermanaerovibrio sp</name>
    <dbReference type="NCBI Taxonomy" id="860788"/>
    <lineage>
        <taxon>Bacteria</taxon>
        <taxon>Thermotogati</taxon>
        <taxon>Synergistota</taxon>
        <taxon>Synergistia</taxon>
        <taxon>Synergistales</taxon>
        <taxon>Synergistaceae</taxon>
        <taxon>Thermanaerovibrio</taxon>
        <taxon>environmental samples</taxon>
    </lineage>
</organism>
<dbReference type="GO" id="GO:0008658">
    <property type="term" value="F:penicillin binding"/>
    <property type="evidence" value="ECO:0007669"/>
    <property type="project" value="InterPro"/>
</dbReference>
<dbReference type="EMBL" id="KF123108">
    <property type="protein sequence ID" value="AIA90409.1"/>
    <property type="molecule type" value="Genomic_DNA"/>
</dbReference>
<dbReference type="Gene3D" id="3.90.1310.10">
    <property type="entry name" value="Penicillin-binding protein 2a (Domain 2)"/>
    <property type="match status" value="1"/>
</dbReference>
<dbReference type="PANTHER" id="PTHR30627">
    <property type="entry name" value="PEPTIDOGLYCAN D,D-TRANSPEPTIDASE"/>
    <property type="match status" value="1"/>
</dbReference>
<dbReference type="InterPro" id="IPR050515">
    <property type="entry name" value="Beta-lactam/transpept"/>
</dbReference>
<dbReference type="GO" id="GO:0071555">
    <property type="term" value="P:cell wall organization"/>
    <property type="evidence" value="ECO:0007669"/>
    <property type="project" value="TreeGrafter"/>
</dbReference>
<dbReference type="Pfam" id="PF00905">
    <property type="entry name" value="Transpeptidase"/>
    <property type="match status" value="1"/>
</dbReference>
<feature type="domain" description="Penicillin-binding protein transpeptidase" evidence="1">
    <location>
        <begin position="14"/>
        <end position="130"/>
    </location>
</feature>
<sequence length="132" mass="13489">MQKAAESALDGYTGAIVILDPSTGAVLAKASSPTYEYSDVSTMIQSGSSGGALLDRTTQVRYAPGSTFKTVTLAAALESGKATLSTTYSAPSSIDIGGASITNDDGESWSSLSLIDAYAYSANTVFAQVEPK</sequence>
<evidence type="ECO:0000313" key="2">
    <source>
        <dbReference type="EMBL" id="AIA90409.1"/>
    </source>
</evidence>
<reference evidence="2" key="1">
    <citation type="journal article" date="2013" name="Environ. Microbiol.">
        <title>Seasonally variable intestinal metagenomes of the red palm weevil (Rhynchophorus ferrugineus).</title>
        <authorList>
            <person name="Jia S."/>
            <person name="Zhang X."/>
            <person name="Zhang G."/>
            <person name="Yin A."/>
            <person name="Zhang S."/>
            <person name="Li F."/>
            <person name="Wang L."/>
            <person name="Zhao D."/>
            <person name="Yun Q."/>
            <person name="Tala"/>
            <person name="Wang J."/>
            <person name="Sun G."/>
            <person name="Baabdullah M."/>
            <person name="Yu X."/>
            <person name="Hu S."/>
            <person name="Al-Mssallem I.S."/>
            <person name="Yu J."/>
        </authorList>
    </citation>
    <scope>NUCLEOTIDE SEQUENCE</scope>
</reference>
<evidence type="ECO:0000259" key="1">
    <source>
        <dbReference type="Pfam" id="PF00905"/>
    </source>
</evidence>
<protein>
    <submittedName>
        <fullName evidence="2">Transpeptidase</fullName>
    </submittedName>
</protein>
<dbReference type="GO" id="GO:0005886">
    <property type="term" value="C:plasma membrane"/>
    <property type="evidence" value="ECO:0007669"/>
    <property type="project" value="TreeGrafter"/>
</dbReference>
<proteinExistence type="predicted"/>
<dbReference type="InterPro" id="IPR012338">
    <property type="entry name" value="Beta-lactam/transpept-like"/>
</dbReference>
<dbReference type="AlphaFoldDB" id="A0A060C5E3"/>
<dbReference type="InterPro" id="IPR001460">
    <property type="entry name" value="PCN-bd_Tpept"/>
</dbReference>
<dbReference type="GO" id="GO:0071972">
    <property type="term" value="F:peptidoglycan L,D-transpeptidase activity"/>
    <property type="evidence" value="ECO:0007669"/>
    <property type="project" value="TreeGrafter"/>
</dbReference>
<name>A0A060C5E3_9BACT</name>